<dbReference type="RefSeq" id="WP_127693221.1">
    <property type="nucleotide sequence ID" value="NZ_SACQ01000002.1"/>
</dbReference>
<comment type="caution">
    <text evidence="1">The sequence shown here is derived from an EMBL/GenBank/DDBJ whole genome shotgun (WGS) entry which is preliminary data.</text>
</comment>
<dbReference type="Pfam" id="PF08850">
    <property type="entry name" value="DUF1820"/>
    <property type="match status" value="1"/>
</dbReference>
<dbReference type="InterPro" id="IPR014949">
    <property type="entry name" value="DUF1820"/>
</dbReference>
<dbReference type="Proteomes" id="UP000282818">
    <property type="component" value="Unassembled WGS sequence"/>
</dbReference>
<protein>
    <submittedName>
        <fullName evidence="1">DUF1820 family protein</fullName>
    </submittedName>
</protein>
<gene>
    <name evidence="1" type="ORF">EOE65_05080</name>
</gene>
<sequence length="107" mass="12316">MSKDDRIYRVMFVNQDQVYEVFVKHVFQSDMWGFLQLEDFIFGSQSDLVVDPSEEKLKQQFAGVERSYIPMQAVIRIDEVKQEGVAKITDAKGNVAAFPIMPPPTKK</sequence>
<dbReference type="AlphaFoldDB" id="A0A437QAF6"/>
<accession>A0A437QAF6</accession>
<dbReference type="EMBL" id="SACQ01000002">
    <property type="protein sequence ID" value="RVU31363.1"/>
    <property type="molecule type" value="Genomic_DNA"/>
</dbReference>
<evidence type="ECO:0000313" key="2">
    <source>
        <dbReference type="Proteomes" id="UP000282818"/>
    </source>
</evidence>
<name>A0A437QAF6_9GAMM</name>
<reference evidence="1 2" key="1">
    <citation type="submission" date="2019-01" db="EMBL/GenBank/DDBJ databases">
        <authorList>
            <person name="Chen W.-M."/>
        </authorList>
    </citation>
    <scope>NUCLEOTIDE SEQUENCE [LARGE SCALE GENOMIC DNA]</scope>
    <source>
        <strain evidence="1 2">HPM-16</strain>
    </source>
</reference>
<dbReference type="PIRSF" id="PIRSF028538">
    <property type="entry name" value="DUF1820"/>
    <property type="match status" value="1"/>
</dbReference>
<organism evidence="1 2">
    <name type="scientific">Neptunomonas marina</name>
    <dbReference type="NCBI Taxonomy" id="1815562"/>
    <lineage>
        <taxon>Bacteria</taxon>
        <taxon>Pseudomonadati</taxon>
        <taxon>Pseudomonadota</taxon>
        <taxon>Gammaproteobacteria</taxon>
        <taxon>Oceanospirillales</taxon>
        <taxon>Oceanospirillaceae</taxon>
        <taxon>Neptunomonas</taxon>
    </lineage>
</organism>
<keyword evidence="2" id="KW-1185">Reference proteome</keyword>
<proteinExistence type="predicted"/>
<evidence type="ECO:0000313" key="1">
    <source>
        <dbReference type="EMBL" id="RVU31363.1"/>
    </source>
</evidence>